<dbReference type="InterPro" id="IPR038765">
    <property type="entry name" value="Papain-like_cys_pep_sf"/>
</dbReference>
<dbReference type="Pfam" id="PF00443">
    <property type="entry name" value="UCH"/>
    <property type="match status" value="1"/>
</dbReference>
<accession>J3P979</accession>
<gene>
    <name evidence="4" type="primary">20350521</name>
    <name evidence="3" type="ORF">GGTG_10063</name>
</gene>
<feature type="compositionally biased region" description="Polar residues" evidence="1">
    <location>
        <begin position="107"/>
        <end position="119"/>
    </location>
</feature>
<dbReference type="SUPFAM" id="SSF54001">
    <property type="entry name" value="Cysteine proteinases"/>
    <property type="match status" value="1"/>
</dbReference>
<dbReference type="InterPro" id="IPR028889">
    <property type="entry name" value="USP"/>
</dbReference>
<dbReference type="EnsemblFungi" id="EJT73215">
    <property type="protein sequence ID" value="EJT73215"/>
    <property type="gene ID" value="GGTG_10063"/>
</dbReference>
<name>J3P979_GAET3</name>
<evidence type="ECO:0000313" key="3">
    <source>
        <dbReference type="EMBL" id="EJT73215.1"/>
    </source>
</evidence>
<dbReference type="eggNOG" id="KOG1866">
    <property type="taxonomic scope" value="Eukaryota"/>
</dbReference>
<dbReference type="PROSITE" id="PS00973">
    <property type="entry name" value="USP_2"/>
    <property type="match status" value="1"/>
</dbReference>
<feature type="compositionally biased region" description="Low complexity" evidence="1">
    <location>
        <begin position="124"/>
        <end position="135"/>
    </location>
</feature>
<dbReference type="EMBL" id="GL385399">
    <property type="protein sequence ID" value="EJT73215.1"/>
    <property type="molecule type" value="Genomic_DNA"/>
</dbReference>
<evidence type="ECO:0000259" key="2">
    <source>
        <dbReference type="PROSITE" id="PS50235"/>
    </source>
</evidence>
<dbReference type="Proteomes" id="UP000006039">
    <property type="component" value="Unassembled WGS sequence"/>
</dbReference>
<dbReference type="Gene3D" id="3.90.70.10">
    <property type="entry name" value="Cysteine proteinases"/>
    <property type="match status" value="1"/>
</dbReference>
<dbReference type="GeneID" id="20350521"/>
<sequence>MDQPSRSPEPRERAVSSEPCSTRPNPFDDDELSARKRRRTSLSGGASPSKSAGPGTAGSSQDLGAELPEADLSPEGSKMKVDVDPASPHTPDQGSDGPGHSVEPVSSRVTINLRNTQRPLDTIPSSPLSSKSPASTTQPPEPNVDDVKVSVEESEVDMSQGGTSGSTPISSAMDGGSPPIKVLDPRPDGDFDAVFSSSNQQDDNLIRVTEDDNSGFVELNADDDDEVLEDPTPEFPYRNDGEHQQESVNRVNQHILAYDDVAWRLVRWIHEYRQWAKDASYPMLLESFQQHRCLWLGLPEIVSNVYFRRSTVRDREFRAGILRIFHEFSALTAHFARFDLTTMKRAPQMEDSRPPDLISPLYLQVLNTMCKRDEATTTSYNSTCLHQDEISGLIDSFLNQGRGQEAGGSFACLWKVAGWHTRLLAKFPRLSDNLHHICQLSSLILLYDTVPPLPNSTLHTSEKVRNRLDIAWLMFSGVSTALSAIIEKGITHLSHEHTGGIIKCLGEIMKHALRGNDNASAMKCAEDFRKAHPQILATFIPEVISCQWRFSMFSKLIMSSQMQLRVMAVSEMCADMVSCWKHFSEPQHDPRNVAVQHFFADFLLRSDLISYLLGPTCHPEITSESFNILGFLLVTNTYANEHTDLMWKTVTTTQDPRVSEALLRMVGRIGQLFSLEGLLYLLHKLESLPIEGFTPAVREFADIMLKHAVGKCAQSERTLDLAPYFLCLRLMRESSVMGPKSPVAYPDVRDFANARFKELLLSRCAPDAEGRAVLYRDCMQDIANKSPTTPGSLAATHHLASLFLSREIQMLATEFSFAELLVNELEHAITAGHSAGYLPAISGQPNVYRHDLIYHLVNYQPMAILGSGLGSRLWEMMVGKGAACQEDRDASWKILLKSLRKTKPENAFLTTCLNEYLPLLPPECFCTGALDLIRAGIMPIINDPKSDVLDDEEGADWVAIEQVWRVILTTTNPALEQQAVELLVNDIYLNSKSIRAFSHHRARKVHLGFVGRCLKQLFSAAAQLKSFGSPPTTGDDEPMVAPSNPGLVQEQSLLFVRSLAVLREFHSMYSRLGHFATPDLRSLPLALPNGVEGDSAELKFQCFDGDKHTDVKELNIGRRNTAASLLASLKEATGFENYRIYYRGQPFVPQEADICKSLEDLHIHNGLILVKREAAPAPTGRIRPGASPVEIEILSHFDKLWECLGMDANFATEIYQFLTRLPADDRILGVIADPSKSPTEVFPVGQTFKSLYAIFAMEDFLRSRRRAVESAAPPDRESATRSYDDALKRILFLAVAAIRSHDVIESCPTFINGGTNLRAYLTTAIMTIVIAILNDARTCTRDAQLTAPNGSAALVAPGILDCVDGDLVRRLIALLASNAAMRNPIDTVVKLSNALLQTILDCAVSSRVCWAALTASTEIPAVITRLVLQEPRPMARALVREMIMVKFSRRDSYLAVSSLQLEEFFWPLACNLVPAAIEQRFQCEEVFNLWLEMFKSMKDSASAILDLQLLLDVTSDMLLSYEAEEDITQPDSPDLVAFNLAQMLRQILMTPEGSSAEHGLVRRRDLAHRIFWKHLFPEWHTGARRPLPQLVHAPQTRLYLFESMLASIGNDTELLGRLIQDLDMLVPIDTDDSEDPYHYDLPFGFERSKAIRAPCGYVGLRNLSNTCYLNSLFTQLFMNVGFRKFILEADVPDREYSQKLLFQTQTVFGFLQNSLRRYTDPQHCVASIKTYDDTPIDIHNQMDVDEFYNLLFDRWEGQLLTPESKKEFRAFYGGQLVQQVRSKECEHISEILEPFSAIQCDIKGKSSLQESLEAYVHGEIMGGDNKYKCSTCDRHVDAVKRACLKDIPDNLIFHLKRFDFNLRSLTRNKINDYFMFPTRIDMRPYTIEHLSDPSQESVPDIFELVGVLVHSGTAESGHYYSYIRERPTSGSGETWVEFNDDLVSQWDPAHMEASCFGGPDLRSPYDGAGQPYDKTYSAYMLFYQRSSSLAKEHRALAQVAGTSPLRVPMPDDLLAHIQRENMSILRRHCLFAPSHIYFVCAALLAYGNAIAGDTSAHQQGKHKVAIHMALGHLDQVASRQKDVPDFDRILSNLIRWLSVCSECAVEILTYLGERRTAFRMLLQRNPDSRVRTSSGDFFLSVMRGAKNTCPTLYGGSPGNQNPFAQNLLVHLTVGLISELWDHFHLHLRSWHEIFGFMLGYVQLGRQEMGLFLDQNHLRRLVLVIAAETNDPQTQFARMATTVSRRLPNRPPSYENVIGLIAVLLESLVPPRGTQAHDRSEFQAPEHALMTSRYMAACQDPPAPFEITKQELGLIGKDWVRNQGNVFVDKLLVINQNMPATESIIESLVRLSMVMEYKVLTTLMVAINGAIVSHVNQPFLRAAVVFCRRSRNPSRINELFMHICDQCRSLNNNEGRAFLDFHRDVFEVLNVSGQQESMPFARDGLANLHKWVPFLMGYYEPQVGSDVFDFLFSEIFTHGPAADFEDDAGGVDRSEALDVAAQRVAIESLKLLKATYVLRGNQIQKQIFQNFEQLFDETDKYFEQDQLGGTGHLDESRREEYLTLKRDVVEPLQKLTVEDIEDDASEWENSCGSSEQMDSLGDFSMQQTGELGDGDLQ</sequence>
<organism evidence="3">
    <name type="scientific">Gaeumannomyces tritici (strain R3-111a-1)</name>
    <name type="common">Wheat and barley take-all root rot fungus</name>
    <name type="synonym">Gaeumannomyces graminis var. tritici</name>
    <dbReference type="NCBI Taxonomy" id="644352"/>
    <lineage>
        <taxon>Eukaryota</taxon>
        <taxon>Fungi</taxon>
        <taxon>Dikarya</taxon>
        <taxon>Ascomycota</taxon>
        <taxon>Pezizomycotina</taxon>
        <taxon>Sordariomycetes</taxon>
        <taxon>Sordariomycetidae</taxon>
        <taxon>Magnaporthales</taxon>
        <taxon>Magnaporthaceae</taxon>
        <taxon>Gaeumannomyces</taxon>
    </lineage>
</organism>
<evidence type="ECO:0000313" key="5">
    <source>
        <dbReference type="Proteomes" id="UP000006039"/>
    </source>
</evidence>
<reference evidence="3" key="3">
    <citation type="submission" date="2010-09" db="EMBL/GenBank/DDBJ databases">
        <title>Annotation of Gaeumannomyces graminis var. tritici R3-111a-1.</title>
        <authorList>
            <consortium name="The Broad Institute Genome Sequencing Platform"/>
            <person name="Ma L.-J."/>
            <person name="Dead R."/>
            <person name="Young S.K."/>
            <person name="Zeng Q."/>
            <person name="Gargeya S."/>
            <person name="Fitzgerald M."/>
            <person name="Haas B."/>
            <person name="Abouelleil A."/>
            <person name="Alvarado L."/>
            <person name="Arachchi H.M."/>
            <person name="Berlin A."/>
            <person name="Brown A."/>
            <person name="Chapman S.B."/>
            <person name="Chen Z."/>
            <person name="Dunbar C."/>
            <person name="Freedman E."/>
            <person name="Gearin G."/>
            <person name="Gellesch M."/>
            <person name="Goldberg J."/>
            <person name="Griggs A."/>
            <person name="Gujja S."/>
            <person name="Heiman D."/>
            <person name="Howarth C."/>
            <person name="Larson L."/>
            <person name="Lui A."/>
            <person name="MacDonald P.J.P."/>
            <person name="Mehta T."/>
            <person name="Montmayeur A."/>
            <person name="Murphy C."/>
            <person name="Neiman D."/>
            <person name="Pearson M."/>
            <person name="Priest M."/>
            <person name="Roberts A."/>
            <person name="Saif S."/>
            <person name="Shea T."/>
            <person name="Shenoy N."/>
            <person name="Sisk P."/>
            <person name="Stolte C."/>
            <person name="Sykes S."/>
            <person name="Yandava C."/>
            <person name="Wortman J."/>
            <person name="Nusbaum C."/>
            <person name="Birren B."/>
        </authorList>
    </citation>
    <scope>NUCLEOTIDE SEQUENCE</scope>
    <source>
        <strain evidence="3">R3-111a-1</strain>
    </source>
</reference>
<reference evidence="5" key="1">
    <citation type="submission" date="2010-07" db="EMBL/GenBank/DDBJ databases">
        <title>The genome sequence of Gaeumannomyces graminis var. tritici strain R3-111a-1.</title>
        <authorList>
            <consortium name="The Broad Institute Genome Sequencing Platform"/>
            <person name="Ma L.-J."/>
            <person name="Dead R."/>
            <person name="Young S."/>
            <person name="Zeng Q."/>
            <person name="Koehrsen M."/>
            <person name="Alvarado L."/>
            <person name="Berlin A."/>
            <person name="Chapman S.B."/>
            <person name="Chen Z."/>
            <person name="Freedman E."/>
            <person name="Gellesch M."/>
            <person name="Goldberg J."/>
            <person name="Griggs A."/>
            <person name="Gujja S."/>
            <person name="Heilman E.R."/>
            <person name="Heiman D."/>
            <person name="Hepburn T."/>
            <person name="Howarth C."/>
            <person name="Jen D."/>
            <person name="Larson L."/>
            <person name="Mehta T."/>
            <person name="Neiman D."/>
            <person name="Pearson M."/>
            <person name="Roberts A."/>
            <person name="Saif S."/>
            <person name="Shea T."/>
            <person name="Shenoy N."/>
            <person name="Sisk P."/>
            <person name="Stolte C."/>
            <person name="Sykes S."/>
            <person name="Walk T."/>
            <person name="White J."/>
            <person name="Yandava C."/>
            <person name="Haas B."/>
            <person name="Nusbaum C."/>
            <person name="Birren B."/>
        </authorList>
    </citation>
    <scope>NUCLEOTIDE SEQUENCE [LARGE SCALE GENOMIC DNA]</scope>
    <source>
        <strain evidence="5">R3-111a-1</strain>
    </source>
</reference>
<dbReference type="PANTHER" id="PTHR24006:SF827">
    <property type="entry name" value="UBIQUITIN CARBOXYL-TERMINAL HYDROLASE 34"/>
    <property type="match status" value="1"/>
</dbReference>
<dbReference type="HOGENOM" id="CLU_228178_0_0_1"/>
<dbReference type="STRING" id="644352.J3P979"/>
<dbReference type="GO" id="GO:0016579">
    <property type="term" value="P:protein deubiquitination"/>
    <property type="evidence" value="ECO:0007669"/>
    <property type="project" value="InterPro"/>
</dbReference>
<dbReference type="PANTHER" id="PTHR24006">
    <property type="entry name" value="UBIQUITIN CARBOXYL-TERMINAL HYDROLASE"/>
    <property type="match status" value="1"/>
</dbReference>
<dbReference type="InterPro" id="IPR018200">
    <property type="entry name" value="USP_CS"/>
</dbReference>
<reference evidence="4" key="4">
    <citation type="journal article" date="2015" name="G3 (Bethesda)">
        <title>Genome sequences of three phytopathogenic species of the Magnaporthaceae family of fungi.</title>
        <authorList>
            <person name="Okagaki L.H."/>
            <person name="Nunes C.C."/>
            <person name="Sailsbery J."/>
            <person name="Clay B."/>
            <person name="Brown D."/>
            <person name="John T."/>
            <person name="Oh Y."/>
            <person name="Young N."/>
            <person name="Fitzgerald M."/>
            <person name="Haas B.J."/>
            <person name="Zeng Q."/>
            <person name="Young S."/>
            <person name="Adiconis X."/>
            <person name="Fan L."/>
            <person name="Levin J.Z."/>
            <person name="Mitchell T.K."/>
            <person name="Okubara P.A."/>
            <person name="Farman M.L."/>
            <person name="Kohn L.M."/>
            <person name="Birren B."/>
            <person name="Ma L.-J."/>
            <person name="Dean R.A."/>
        </authorList>
    </citation>
    <scope>NUCLEOTIDE SEQUENCE</scope>
    <source>
        <strain evidence="4">R3-111a-1</strain>
    </source>
</reference>
<dbReference type="InterPro" id="IPR050164">
    <property type="entry name" value="Peptidase_C19"/>
</dbReference>
<dbReference type="GO" id="GO:0004843">
    <property type="term" value="F:cysteine-type deubiquitinase activity"/>
    <property type="evidence" value="ECO:0007669"/>
    <property type="project" value="InterPro"/>
</dbReference>
<protein>
    <submittedName>
        <fullName evidence="3">Ubiquitin carboxyl-terminal hydrolase</fullName>
    </submittedName>
</protein>
<dbReference type="GO" id="GO:0005829">
    <property type="term" value="C:cytosol"/>
    <property type="evidence" value="ECO:0007669"/>
    <property type="project" value="TreeGrafter"/>
</dbReference>
<dbReference type="InterPro" id="IPR001394">
    <property type="entry name" value="Peptidase_C19_UCH"/>
</dbReference>
<reference evidence="3" key="2">
    <citation type="submission" date="2010-07" db="EMBL/GenBank/DDBJ databases">
        <authorList>
            <consortium name="The Broad Institute Genome Sequencing Platform"/>
            <consortium name="Broad Institute Genome Sequencing Center for Infectious Disease"/>
            <person name="Ma L.-J."/>
            <person name="Dead R."/>
            <person name="Young S."/>
            <person name="Zeng Q."/>
            <person name="Koehrsen M."/>
            <person name="Alvarado L."/>
            <person name="Berlin A."/>
            <person name="Chapman S.B."/>
            <person name="Chen Z."/>
            <person name="Freedman E."/>
            <person name="Gellesch M."/>
            <person name="Goldberg J."/>
            <person name="Griggs A."/>
            <person name="Gujja S."/>
            <person name="Heilman E.R."/>
            <person name="Heiman D."/>
            <person name="Hepburn T."/>
            <person name="Howarth C."/>
            <person name="Jen D."/>
            <person name="Larson L."/>
            <person name="Mehta T."/>
            <person name="Neiman D."/>
            <person name="Pearson M."/>
            <person name="Roberts A."/>
            <person name="Saif S."/>
            <person name="Shea T."/>
            <person name="Shenoy N."/>
            <person name="Sisk P."/>
            <person name="Stolte C."/>
            <person name="Sykes S."/>
            <person name="Walk T."/>
            <person name="White J."/>
            <person name="Yandava C."/>
            <person name="Haas B."/>
            <person name="Nusbaum C."/>
            <person name="Birren B."/>
        </authorList>
    </citation>
    <scope>NUCLEOTIDE SEQUENCE</scope>
    <source>
        <strain evidence="3">R3-111a-1</strain>
    </source>
</reference>
<dbReference type="FunFam" id="3.90.70.10:FF:000136">
    <property type="entry name" value="Ubiquitin C-terminal hydrolase, putative"/>
    <property type="match status" value="1"/>
</dbReference>
<dbReference type="RefSeq" id="XP_009226189.1">
    <property type="nucleotide sequence ID" value="XM_009227925.1"/>
</dbReference>
<evidence type="ECO:0000313" key="4">
    <source>
        <dbReference type="EnsemblFungi" id="EJT73215"/>
    </source>
</evidence>
<feature type="region of interest" description="Disordered" evidence="1">
    <location>
        <begin position="1"/>
        <end position="186"/>
    </location>
</feature>
<dbReference type="InterPro" id="IPR021905">
    <property type="entry name" value="DUF3517"/>
</dbReference>
<feature type="region of interest" description="Disordered" evidence="1">
    <location>
        <begin position="2578"/>
        <end position="2616"/>
    </location>
</feature>
<proteinExistence type="predicted"/>
<dbReference type="PROSITE" id="PS50235">
    <property type="entry name" value="USP_3"/>
    <property type="match status" value="1"/>
</dbReference>
<keyword evidence="3" id="KW-0378">Hydrolase</keyword>
<dbReference type="VEuPathDB" id="FungiDB:GGTG_10063"/>
<feature type="compositionally biased region" description="Polar residues" evidence="1">
    <location>
        <begin position="2586"/>
        <end position="2596"/>
    </location>
</feature>
<feature type="compositionally biased region" description="Low complexity" evidence="1">
    <location>
        <begin position="41"/>
        <end position="60"/>
    </location>
</feature>
<feature type="domain" description="USP" evidence="2">
    <location>
        <begin position="1658"/>
        <end position="1986"/>
    </location>
</feature>
<keyword evidence="5" id="KW-1185">Reference proteome</keyword>
<dbReference type="CDD" id="cd02659">
    <property type="entry name" value="peptidase_C19C"/>
    <property type="match status" value="1"/>
</dbReference>
<dbReference type="GO" id="GO:0005634">
    <property type="term" value="C:nucleus"/>
    <property type="evidence" value="ECO:0007669"/>
    <property type="project" value="TreeGrafter"/>
</dbReference>
<dbReference type="OrthoDB" id="420187at2759"/>
<reference evidence="4" key="5">
    <citation type="submission" date="2018-04" db="UniProtKB">
        <authorList>
            <consortium name="EnsemblFungi"/>
        </authorList>
    </citation>
    <scope>IDENTIFICATION</scope>
    <source>
        <strain evidence="4">R3-111a-1</strain>
    </source>
</reference>
<dbReference type="Pfam" id="PF12030">
    <property type="entry name" value="DUF3517"/>
    <property type="match status" value="1"/>
</dbReference>
<evidence type="ECO:0000256" key="1">
    <source>
        <dbReference type="SAM" id="MobiDB-lite"/>
    </source>
</evidence>